<proteinExistence type="predicted"/>
<protein>
    <submittedName>
        <fullName evidence="2">Uncharacterized protein</fullName>
    </submittedName>
</protein>
<dbReference type="RefSeq" id="WP_153822123.1">
    <property type="nucleotide sequence ID" value="NZ_WJIE01000007.1"/>
</dbReference>
<evidence type="ECO:0000313" key="2">
    <source>
        <dbReference type="EMBL" id="MRG95324.1"/>
    </source>
</evidence>
<dbReference type="EMBL" id="WJIE01000007">
    <property type="protein sequence ID" value="MRG95324.1"/>
    <property type="molecule type" value="Genomic_DNA"/>
</dbReference>
<dbReference type="Proteomes" id="UP000440224">
    <property type="component" value="Unassembled WGS sequence"/>
</dbReference>
<gene>
    <name evidence="2" type="ORF">GF068_25900</name>
</gene>
<feature type="compositionally biased region" description="Basic and acidic residues" evidence="1">
    <location>
        <begin position="248"/>
        <end position="258"/>
    </location>
</feature>
<name>A0A6N7PZ61_9BACT</name>
<comment type="caution">
    <text evidence="2">The sequence shown here is derived from an EMBL/GenBank/DDBJ whole genome shotgun (WGS) entry which is preliminary data.</text>
</comment>
<feature type="region of interest" description="Disordered" evidence="1">
    <location>
        <begin position="241"/>
        <end position="280"/>
    </location>
</feature>
<accession>A0A6N7PZ61</accession>
<keyword evidence="3" id="KW-1185">Reference proteome</keyword>
<reference evidence="2 3" key="1">
    <citation type="submission" date="2019-10" db="EMBL/GenBank/DDBJ databases">
        <title>A soil myxobacterium in the family Polyangiaceae.</title>
        <authorList>
            <person name="Li Y."/>
            <person name="Wang J."/>
        </authorList>
    </citation>
    <scope>NUCLEOTIDE SEQUENCE [LARGE SCALE GENOMIC DNA]</scope>
    <source>
        <strain evidence="2 3">DSM 14734</strain>
    </source>
</reference>
<evidence type="ECO:0000256" key="1">
    <source>
        <dbReference type="SAM" id="MobiDB-lite"/>
    </source>
</evidence>
<evidence type="ECO:0000313" key="3">
    <source>
        <dbReference type="Proteomes" id="UP000440224"/>
    </source>
</evidence>
<dbReference type="OrthoDB" id="5501397at2"/>
<organism evidence="2 3">
    <name type="scientific">Polyangium spumosum</name>
    <dbReference type="NCBI Taxonomy" id="889282"/>
    <lineage>
        <taxon>Bacteria</taxon>
        <taxon>Pseudomonadati</taxon>
        <taxon>Myxococcota</taxon>
        <taxon>Polyangia</taxon>
        <taxon>Polyangiales</taxon>
        <taxon>Polyangiaceae</taxon>
        <taxon>Polyangium</taxon>
    </lineage>
</organism>
<dbReference type="AlphaFoldDB" id="A0A6N7PZ61"/>
<sequence>MLVDLADFLRLNQFPVGRRLFTFLRVREIASALPAPAIEALVVEAILADEKTYALEQRWAAKRRVGKASAKQVRDQKALQQADIQLDNALSGLRGAGEALLRGADEVEDAELIADVEHFLHELFPNGVSAITNAPYDVELVGAKTIVGKLEGELAPVVQKLGLTHNAARVVKLTQKYDEALAAVDNLEFGTVKAAREVGQNNLLRIVARILGTYDEPTGDHAEKRAKLLAPVVKQNEAIRQHIRARRSAPDVDPKTGEEQLPEETTPAGGAEEPIPTNGG</sequence>